<reference evidence="11 12" key="1">
    <citation type="journal article" date="2007" name="Science">
        <title>Sea anemone genome reveals ancestral eumetazoan gene repertoire and genomic organization.</title>
        <authorList>
            <person name="Putnam N.H."/>
            <person name="Srivastava M."/>
            <person name="Hellsten U."/>
            <person name="Dirks B."/>
            <person name="Chapman J."/>
            <person name="Salamov A."/>
            <person name="Terry A."/>
            <person name="Shapiro H."/>
            <person name="Lindquist E."/>
            <person name="Kapitonov V.V."/>
            <person name="Jurka J."/>
            <person name="Genikhovich G."/>
            <person name="Grigoriev I.V."/>
            <person name="Lucas S.M."/>
            <person name="Steele R.E."/>
            <person name="Finnerty J.R."/>
            <person name="Technau U."/>
            <person name="Martindale M.Q."/>
            <person name="Rokhsar D.S."/>
        </authorList>
    </citation>
    <scope>NUCLEOTIDE SEQUENCE [LARGE SCALE GENOMIC DNA]</scope>
    <source>
        <strain evidence="12">CH2 X CH6</strain>
    </source>
</reference>
<dbReference type="eggNOG" id="KOG3656">
    <property type="taxonomic scope" value="Eukaryota"/>
</dbReference>
<evidence type="ECO:0000256" key="9">
    <source>
        <dbReference type="SAM" id="Phobius"/>
    </source>
</evidence>
<evidence type="ECO:0000256" key="8">
    <source>
        <dbReference type="RuleBase" id="RU000688"/>
    </source>
</evidence>
<evidence type="ECO:0000256" key="3">
    <source>
        <dbReference type="ARBA" id="ARBA00022989"/>
    </source>
</evidence>
<name>A7SB77_NEMVE</name>
<protein>
    <recommendedName>
        <fullName evidence="10">G-protein coupled receptors family 1 profile domain-containing protein</fullName>
    </recommendedName>
</protein>
<sequence>IAFYFVILIGSAVGNSLVAYIICSNRRLKTASNFLILNLAICDLLTPLVSIPFDFALEEHEYTWLYGRAMCRLLWPLATLSATSSALTLAAISLDRYLIIMHPFRSRLTKRQVLFIVIGIHFFSCVVVSPYVAFLNLEGSVCQETWPAQKYRKAYTVVLFLVQYAFPLLYMVTMYTMALFQLYSITGKVRGNKMKQTFNRIVIIFMCFMFPNQFIWMQTDLGNGARDEKAFSKAVIICWLFTYTNSVANPIIFAIFNNDFRSGFRKIFR</sequence>
<feature type="transmembrane region" description="Helical" evidence="9">
    <location>
        <begin position="113"/>
        <end position="134"/>
    </location>
</feature>
<dbReference type="EMBL" id="DS469614">
    <property type="protein sequence ID" value="EDO39036.1"/>
    <property type="molecule type" value="Genomic_DNA"/>
</dbReference>
<dbReference type="Pfam" id="PF00001">
    <property type="entry name" value="7tm_1"/>
    <property type="match status" value="1"/>
</dbReference>
<keyword evidence="5 9" id="KW-0472">Membrane</keyword>
<evidence type="ECO:0000256" key="2">
    <source>
        <dbReference type="ARBA" id="ARBA00022692"/>
    </source>
</evidence>
<dbReference type="PANTHER" id="PTHR45695">
    <property type="entry name" value="LEUCOKININ RECEPTOR-RELATED"/>
    <property type="match status" value="1"/>
</dbReference>
<evidence type="ECO:0000256" key="6">
    <source>
        <dbReference type="ARBA" id="ARBA00023170"/>
    </source>
</evidence>
<comment type="subcellular location">
    <subcellularLocation>
        <location evidence="1">Membrane</location>
        <topology evidence="1">Multi-pass membrane protein</topology>
    </subcellularLocation>
</comment>
<accession>A7SB77</accession>
<dbReference type="PROSITE" id="PS50262">
    <property type="entry name" value="G_PROTEIN_RECEP_F1_2"/>
    <property type="match status" value="1"/>
</dbReference>
<dbReference type="GO" id="GO:0005886">
    <property type="term" value="C:plasma membrane"/>
    <property type="evidence" value="ECO:0000318"/>
    <property type="project" value="GO_Central"/>
</dbReference>
<proteinExistence type="inferred from homology"/>
<dbReference type="PRINTS" id="PR00237">
    <property type="entry name" value="GPCRRHODOPSN"/>
</dbReference>
<dbReference type="SMART" id="SM01381">
    <property type="entry name" value="7TM_GPCR_Srsx"/>
    <property type="match status" value="1"/>
</dbReference>
<evidence type="ECO:0000313" key="11">
    <source>
        <dbReference type="EMBL" id="EDO39036.1"/>
    </source>
</evidence>
<dbReference type="FunCoup" id="A7SB77">
    <property type="interactions" value="245"/>
</dbReference>
<feature type="non-terminal residue" evidence="11">
    <location>
        <position position="1"/>
    </location>
</feature>
<feature type="domain" description="G-protein coupled receptors family 1 profile" evidence="10">
    <location>
        <begin position="14"/>
        <end position="253"/>
    </location>
</feature>
<dbReference type="AlphaFoldDB" id="A7SB77"/>
<dbReference type="STRING" id="45351.A7SB77"/>
<evidence type="ECO:0000256" key="5">
    <source>
        <dbReference type="ARBA" id="ARBA00023136"/>
    </source>
</evidence>
<feature type="transmembrane region" description="Helical" evidence="9">
    <location>
        <begin position="154"/>
        <end position="180"/>
    </location>
</feature>
<feature type="transmembrane region" description="Helical" evidence="9">
    <location>
        <begin position="201"/>
        <end position="219"/>
    </location>
</feature>
<keyword evidence="7 8" id="KW-0807">Transducer</keyword>
<dbReference type="PROSITE" id="PS00237">
    <property type="entry name" value="G_PROTEIN_RECEP_F1_1"/>
    <property type="match status" value="1"/>
</dbReference>
<dbReference type="HOGENOM" id="CLU_009579_6_0_1"/>
<dbReference type="InParanoid" id="A7SB77"/>
<keyword evidence="12" id="KW-1185">Reference proteome</keyword>
<feature type="transmembrane region" description="Helical" evidence="9">
    <location>
        <begin position="73"/>
        <end position="92"/>
    </location>
</feature>
<dbReference type="InterPro" id="IPR017452">
    <property type="entry name" value="GPCR_Rhodpsn_7TM"/>
</dbReference>
<feature type="transmembrane region" description="Helical" evidence="9">
    <location>
        <begin position="6"/>
        <end position="23"/>
    </location>
</feature>
<evidence type="ECO:0000259" key="10">
    <source>
        <dbReference type="PROSITE" id="PS50262"/>
    </source>
</evidence>
<dbReference type="Proteomes" id="UP000001593">
    <property type="component" value="Unassembled WGS sequence"/>
</dbReference>
<dbReference type="GO" id="GO:0007186">
    <property type="term" value="P:G protein-coupled receptor signaling pathway"/>
    <property type="evidence" value="ECO:0000318"/>
    <property type="project" value="GO_Central"/>
</dbReference>
<dbReference type="GO" id="GO:0004930">
    <property type="term" value="F:G protein-coupled receptor activity"/>
    <property type="evidence" value="ECO:0000318"/>
    <property type="project" value="GO_Central"/>
</dbReference>
<dbReference type="SUPFAM" id="SSF81321">
    <property type="entry name" value="Family A G protein-coupled receptor-like"/>
    <property type="match status" value="1"/>
</dbReference>
<dbReference type="Gene3D" id="1.20.1070.10">
    <property type="entry name" value="Rhodopsin 7-helix transmembrane proteins"/>
    <property type="match status" value="1"/>
</dbReference>
<gene>
    <name evidence="11" type="ORF">NEMVEDRAFT_v1g34333</name>
</gene>
<feature type="non-terminal residue" evidence="11">
    <location>
        <position position="269"/>
    </location>
</feature>
<evidence type="ECO:0000256" key="1">
    <source>
        <dbReference type="ARBA" id="ARBA00004141"/>
    </source>
</evidence>
<organism evidence="11 12">
    <name type="scientific">Nematostella vectensis</name>
    <name type="common">Starlet sea anemone</name>
    <dbReference type="NCBI Taxonomy" id="45351"/>
    <lineage>
        <taxon>Eukaryota</taxon>
        <taxon>Metazoa</taxon>
        <taxon>Cnidaria</taxon>
        <taxon>Anthozoa</taxon>
        <taxon>Hexacorallia</taxon>
        <taxon>Actiniaria</taxon>
        <taxon>Edwardsiidae</taxon>
        <taxon>Nematostella</taxon>
    </lineage>
</organism>
<keyword evidence="6 8" id="KW-0675">Receptor</keyword>
<keyword evidence="2 8" id="KW-0812">Transmembrane</keyword>
<dbReference type="GO" id="GO:0032870">
    <property type="term" value="P:cellular response to hormone stimulus"/>
    <property type="evidence" value="ECO:0000318"/>
    <property type="project" value="GO_Central"/>
</dbReference>
<feature type="transmembrane region" description="Helical" evidence="9">
    <location>
        <begin position="231"/>
        <end position="256"/>
    </location>
</feature>
<dbReference type="InterPro" id="IPR000276">
    <property type="entry name" value="GPCR_Rhodpsn"/>
</dbReference>
<evidence type="ECO:0000256" key="4">
    <source>
        <dbReference type="ARBA" id="ARBA00023040"/>
    </source>
</evidence>
<evidence type="ECO:0000256" key="7">
    <source>
        <dbReference type="ARBA" id="ARBA00023224"/>
    </source>
</evidence>
<dbReference type="PANTHER" id="PTHR45695:SF9">
    <property type="entry name" value="LEUCOKININ RECEPTOR"/>
    <property type="match status" value="1"/>
</dbReference>
<comment type="similarity">
    <text evidence="8">Belongs to the G-protein coupled receptor 1 family.</text>
</comment>
<feature type="transmembrane region" description="Helical" evidence="9">
    <location>
        <begin position="35"/>
        <end position="53"/>
    </location>
</feature>
<dbReference type="PhylomeDB" id="A7SB77"/>
<keyword evidence="3 9" id="KW-1133">Transmembrane helix</keyword>
<evidence type="ECO:0000313" key="12">
    <source>
        <dbReference type="Proteomes" id="UP000001593"/>
    </source>
</evidence>
<keyword evidence="4 8" id="KW-0297">G-protein coupled receptor</keyword>